<evidence type="ECO:0000259" key="3">
    <source>
        <dbReference type="Pfam" id="PF05598"/>
    </source>
</evidence>
<reference evidence="5" key="3">
    <citation type="submission" date="2024-09" db="EMBL/GenBank/DDBJ databases">
        <authorList>
            <person name="Sun Q."/>
            <person name="Mori K."/>
        </authorList>
    </citation>
    <scope>NUCLEOTIDE SEQUENCE</scope>
    <source>
        <strain evidence="5">CCM 7480</strain>
    </source>
</reference>
<proteinExistence type="predicted"/>
<dbReference type="Proteomes" id="UP001595665">
    <property type="component" value="Unassembled WGS sequence"/>
</dbReference>
<dbReference type="EMBL" id="JBHRVV010000001">
    <property type="protein sequence ID" value="MFC3459078.1"/>
    <property type="molecule type" value="Genomic_DNA"/>
</dbReference>
<dbReference type="Pfam" id="PF05598">
    <property type="entry name" value="DUF772"/>
    <property type="match status" value="1"/>
</dbReference>
<evidence type="ECO:0000313" key="7">
    <source>
        <dbReference type="Proteomes" id="UP001595665"/>
    </source>
</evidence>
<keyword evidence="7" id="KW-1185">Reference proteome</keyword>
<feature type="compositionally biased region" description="Basic and acidic residues" evidence="1">
    <location>
        <begin position="216"/>
        <end position="243"/>
    </location>
</feature>
<sequence>MTTSYLPYDPQQQFLLPPALEEWLPEGHLAYFISDTVDLLDLSAFHVRYAGGGPRNQPFHPGMMVKVLLYAYASGVFSSRKIARKLHEDVAFRVLAAGNFPKHRTICDFRALHLDELAGLFVQVVKLARECGMVKLGTVAIDGTKVKASASRHKAMSYQRMIDTEAELKAQIDQLMERAKQTDAAERNEPELDIPAELERREQRLKVIQAARERLEARQREADRSKGRSEDDERIPRDKDGKPKNKNGNRYKRDFGIPEDSAQENFTDPDSRIMKRAGGGFDQCYNGQTAVDAHAHIIVAAELTNCGADAGNLAPMLAAVEAATGHAPCITLADAGYRAEATFAQLASHPTDLYVALGREGQDLAKIDAKANPHTLAMRSKMQTPLAKAAYRRRKAIVEAPNAWIKHVLGFRSFSLRGLQKVKAEWKLVCAALNLRRMGQFAT</sequence>
<dbReference type="InterPro" id="IPR047629">
    <property type="entry name" value="IS1182_transpos"/>
</dbReference>
<dbReference type="RefSeq" id="WP_379735573.1">
    <property type="nucleotide sequence ID" value="NZ_JBHRVV010000001.1"/>
</dbReference>
<accession>A0ABV7PT82</accession>
<evidence type="ECO:0000313" key="4">
    <source>
        <dbReference type="EMBL" id="MFC3459078.1"/>
    </source>
</evidence>
<evidence type="ECO:0000313" key="5">
    <source>
        <dbReference type="EMBL" id="MFC3461466.1"/>
    </source>
</evidence>
<dbReference type="EMBL" id="JBHRVV010000002">
    <property type="protein sequence ID" value="MFC3461466.1"/>
    <property type="molecule type" value="Genomic_DNA"/>
</dbReference>
<protein>
    <submittedName>
        <fullName evidence="5">IS1182 family transposase</fullName>
    </submittedName>
</protein>
<feature type="region of interest" description="Disordered" evidence="1">
    <location>
        <begin position="216"/>
        <end position="270"/>
    </location>
</feature>
<dbReference type="NCBIfam" id="NF033551">
    <property type="entry name" value="transpos_IS1182"/>
    <property type="match status" value="1"/>
</dbReference>
<name>A0ABV7PT82_9BURK</name>
<feature type="region of interest" description="Disordered" evidence="1">
    <location>
        <begin position="177"/>
        <end position="197"/>
    </location>
</feature>
<reference evidence="5" key="1">
    <citation type="journal article" date="2014" name="Int. J. Syst. Evol. Microbiol.">
        <title>Complete genome of a new Firmicutes species belonging to the dominant human colonic microbiota ('Ruminococcus bicirculans') reveals two chromosomes and a selective capacity to utilize plant glucans.</title>
        <authorList>
            <consortium name="NISC Comparative Sequencing Program"/>
            <person name="Wegmann U."/>
            <person name="Louis P."/>
            <person name="Goesmann A."/>
            <person name="Henrissat B."/>
            <person name="Duncan S.H."/>
            <person name="Flint H.J."/>
        </authorList>
    </citation>
    <scope>NUCLEOTIDE SEQUENCE</scope>
    <source>
        <strain evidence="5">CCM 7480</strain>
    </source>
</reference>
<gene>
    <name evidence="4" type="ORF">ACFOPH_12620</name>
    <name evidence="5" type="ORF">ACFOPH_24970</name>
    <name evidence="6" type="ORF">ACFOPH_25190</name>
</gene>
<dbReference type="PANTHER" id="PTHR33408">
    <property type="entry name" value="TRANSPOSASE"/>
    <property type="match status" value="1"/>
</dbReference>
<feature type="compositionally biased region" description="Basic and acidic residues" evidence="1">
    <location>
        <begin position="177"/>
        <end position="190"/>
    </location>
</feature>
<evidence type="ECO:0000259" key="2">
    <source>
        <dbReference type="Pfam" id="PF01609"/>
    </source>
</evidence>
<dbReference type="InterPro" id="IPR008490">
    <property type="entry name" value="Transposase_InsH_N"/>
</dbReference>
<dbReference type="Pfam" id="PF01609">
    <property type="entry name" value="DDE_Tnp_1"/>
    <property type="match status" value="1"/>
</dbReference>
<evidence type="ECO:0000256" key="1">
    <source>
        <dbReference type="SAM" id="MobiDB-lite"/>
    </source>
</evidence>
<comment type="caution">
    <text evidence="5">The sequence shown here is derived from an EMBL/GenBank/DDBJ whole genome shotgun (WGS) entry which is preliminary data.</text>
</comment>
<evidence type="ECO:0000313" key="6">
    <source>
        <dbReference type="EMBL" id="MFC3461505.1"/>
    </source>
</evidence>
<feature type="domain" description="Transposase InsH N-terminal" evidence="3">
    <location>
        <begin position="20"/>
        <end position="111"/>
    </location>
</feature>
<feature type="domain" description="Transposase IS4-like" evidence="2">
    <location>
        <begin position="278"/>
        <end position="435"/>
    </location>
</feature>
<organism evidence="5 7">
    <name type="scientific">Massilia haematophila</name>
    <dbReference type="NCBI Taxonomy" id="457923"/>
    <lineage>
        <taxon>Bacteria</taxon>
        <taxon>Pseudomonadati</taxon>
        <taxon>Pseudomonadota</taxon>
        <taxon>Betaproteobacteria</taxon>
        <taxon>Burkholderiales</taxon>
        <taxon>Oxalobacteraceae</taxon>
        <taxon>Telluria group</taxon>
        <taxon>Massilia</taxon>
    </lineage>
</organism>
<reference evidence="7" key="2">
    <citation type="journal article" date="2019" name="Int. J. Syst. Evol. Microbiol.">
        <title>The Global Catalogue of Microorganisms (GCM) 10K type strain sequencing project: providing services to taxonomists for standard genome sequencing and annotation.</title>
        <authorList>
            <consortium name="The Broad Institute Genomics Platform"/>
            <consortium name="The Broad Institute Genome Sequencing Center for Infectious Disease"/>
            <person name="Wu L."/>
            <person name="Ma J."/>
        </authorList>
    </citation>
    <scope>NUCLEOTIDE SEQUENCE [LARGE SCALE GENOMIC DNA]</scope>
    <source>
        <strain evidence="7">CCM 7480</strain>
    </source>
</reference>
<dbReference type="PANTHER" id="PTHR33408:SF2">
    <property type="entry name" value="TRANSPOSASE DDE DOMAIN-CONTAINING PROTEIN"/>
    <property type="match status" value="1"/>
</dbReference>
<dbReference type="EMBL" id="JBHRVV010000002">
    <property type="protein sequence ID" value="MFC3461505.1"/>
    <property type="molecule type" value="Genomic_DNA"/>
</dbReference>
<dbReference type="InterPro" id="IPR002559">
    <property type="entry name" value="Transposase_11"/>
</dbReference>